<evidence type="ECO:0000313" key="3">
    <source>
        <dbReference type="EMBL" id="MBC8600267.1"/>
    </source>
</evidence>
<keyword evidence="6" id="KW-1185">Reference proteome</keyword>
<dbReference type="InterPro" id="IPR011051">
    <property type="entry name" value="RmlC_Cupin_sf"/>
</dbReference>
<name>A0A3D8HJI2_9BACT</name>
<evidence type="ECO:0000313" key="4">
    <source>
        <dbReference type="EMBL" id="RDU50902.1"/>
    </source>
</evidence>
<dbReference type="EMBL" id="JACRTI010000002">
    <property type="protein sequence ID" value="MBC8600267.1"/>
    <property type="molecule type" value="Genomic_DNA"/>
</dbReference>
<reference evidence="4 5" key="1">
    <citation type="submission" date="2018-07" db="EMBL/GenBank/DDBJ databases">
        <title>Parabacteroides acidifaciens nov. sp., isolated from human feces.</title>
        <authorList>
            <person name="Wang Y.J."/>
        </authorList>
    </citation>
    <scope>NUCLEOTIDE SEQUENCE [LARGE SCALE GENOMIC DNA]</scope>
    <source>
        <strain evidence="4 5">426-9</strain>
    </source>
</reference>
<comment type="caution">
    <text evidence="4">The sequence shown here is derived from an EMBL/GenBank/DDBJ whole genome shotgun (WGS) entry which is preliminary data.</text>
</comment>
<proteinExistence type="predicted"/>
<dbReference type="GO" id="GO:0016853">
    <property type="term" value="F:isomerase activity"/>
    <property type="evidence" value="ECO:0007669"/>
    <property type="project" value="UniProtKB-KW"/>
</dbReference>
<keyword evidence="2" id="KW-0862">Zinc</keyword>
<evidence type="ECO:0000313" key="5">
    <source>
        <dbReference type="Proteomes" id="UP000256321"/>
    </source>
</evidence>
<dbReference type="InterPro" id="IPR051804">
    <property type="entry name" value="Carb_Metab_Reg_Kinase/Isom"/>
</dbReference>
<dbReference type="EMBL" id="QREV01000002">
    <property type="protein sequence ID" value="RDU50902.1"/>
    <property type="molecule type" value="Genomic_DNA"/>
</dbReference>
<dbReference type="PANTHER" id="PTHR42742">
    <property type="entry name" value="TRANSCRIPTIONAL REPRESSOR MPRA"/>
    <property type="match status" value="1"/>
</dbReference>
<dbReference type="Gene3D" id="2.60.120.10">
    <property type="entry name" value="Jelly Rolls"/>
    <property type="match status" value="1"/>
</dbReference>
<sequence>MSFMYNPYPYDDWNAVNRPAVDDEVTDALVSGTKASADFLADVFRKRLETVKGRNCIVAFDGYISADWKRTINLIVQNLEMTKTEFEVIPFSGIYKKADVLDKELDYYVGEDKIKDPVSLFGKVYDKGFEGLLDEDKAASLQSELEHFKQGNIVKSKVVIVYGNGCAIARYRDLYDWICYFDVTPKESILRARRGSFGNIGDRLAKPVKTLIRRCYYVDFEVAVRLRGELLRDNKIDYYLASDYPDDIQLLPGVQLNNLFNKMVRYPFRCKPVYLEGVWGGTFVKRLRGLPEEMRNCAWVFDLIPMEVSLVMEVGKRLFEVPFSTFFQKEGVALMGGDCMKKFKGYFPIRFNYDDSYHSNGNMSIQVHSGKDYNVENYNELGRQDESYYVVQVGHHAKTYVGFNEEADPKEFIELAKKSEKDYTPIDYQKYIHYVDSKPGTQVLLPAGTIHSSGRNQVVLEIGSLTIGSYTYKMYDYLRADLDGNPRPIHTYHGERVLKTERTTRWVRENLVQTPRVARQGDGWAEYIVGEHDLLYFTLHRFEFEKEIEDDTNGKFHVLVLVDGEQVKVESLDHPECSYIQNYMDMVVVPANIGRYVVRNLGNQPVCIHKTMLKDGFIDDNQ</sequence>
<keyword evidence="1" id="KW-0479">Metal-binding</keyword>
<evidence type="ECO:0000313" key="6">
    <source>
        <dbReference type="Proteomes" id="UP000629596"/>
    </source>
</evidence>
<dbReference type="PANTHER" id="PTHR42742:SF3">
    <property type="entry name" value="FRUCTOKINASE"/>
    <property type="match status" value="1"/>
</dbReference>
<dbReference type="Proteomes" id="UP000629596">
    <property type="component" value="Unassembled WGS sequence"/>
</dbReference>
<dbReference type="Proteomes" id="UP000256321">
    <property type="component" value="Unassembled WGS sequence"/>
</dbReference>
<dbReference type="SUPFAM" id="SSF51182">
    <property type="entry name" value="RmlC-like cupins"/>
    <property type="match status" value="1"/>
</dbReference>
<keyword evidence="4" id="KW-0413">Isomerase</keyword>
<protein>
    <submittedName>
        <fullName evidence="3">Class I mannose-6-phosphate isomerase</fullName>
    </submittedName>
    <submittedName>
        <fullName evidence="4">Phosphoheptose isomerase</fullName>
    </submittedName>
</protein>
<reference evidence="3 6" key="2">
    <citation type="submission" date="2020-08" db="EMBL/GenBank/DDBJ databases">
        <title>Genome public.</title>
        <authorList>
            <person name="Liu C."/>
            <person name="Sun Q."/>
        </authorList>
    </citation>
    <scope>NUCLEOTIDE SEQUENCE [LARGE SCALE GENOMIC DNA]</scope>
    <source>
        <strain evidence="3 6">426_9</strain>
    </source>
</reference>
<dbReference type="GO" id="GO:0046872">
    <property type="term" value="F:metal ion binding"/>
    <property type="evidence" value="ECO:0007669"/>
    <property type="project" value="UniProtKB-KW"/>
</dbReference>
<evidence type="ECO:0000256" key="2">
    <source>
        <dbReference type="ARBA" id="ARBA00022833"/>
    </source>
</evidence>
<gene>
    <name evidence="4" type="ORF">DWU89_00865</name>
    <name evidence="3" type="ORF">H8784_00845</name>
</gene>
<evidence type="ECO:0000256" key="1">
    <source>
        <dbReference type="ARBA" id="ARBA00022723"/>
    </source>
</evidence>
<organism evidence="4 5">
    <name type="scientific">Parabacteroides acidifaciens</name>
    <dbReference type="NCBI Taxonomy" id="2290935"/>
    <lineage>
        <taxon>Bacteria</taxon>
        <taxon>Pseudomonadati</taxon>
        <taxon>Bacteroidota</taxon>
        <taxon>Bacteroidia</taxon>
        <taxon>Bacteroidales</taxon>
        <taxon>Tannerellaceae</taxon>
        <taxon>Parabacteroides</taxon>
    </lineage>
</organism>
<dbReference type="InterPro" id="IPR014710">
    <property type="entry name" value="RmlC-like_jellyroll"/>
</dbReference>
<dbReference type="CDD" id="cd07010">
    <property type="entry name" value="cupin_PMI_type_I_N_bac"/>
    <property type="match status" value="1"/>
</dbReference>
<accession>A0A3D8HJI2</accession>
<dbReference type="AlphaFoldDB" id="A0A3D8HJI2"/>